<accession>A0A9W7SVG2</accession>
<evidence type="ECO:0000313" key="1">
    <source>
        <dbReference type="EMBL" id="KAH9834262.1"/>
    </source>
</evidence>
<sequence length="67" mass="7129">MHLPSVGREQEDTISLGMYADLSLGVQAVARTELGIGMAVSHSQHGHLSPRQATASLDLVFSEDGRP</sequence>
<reference evidence="1 2" key="1">
    <citation type="journal article" date="2018" name="IMA Fungus">
        <title>IMA Genome-F 10: Nine draft genome sequences of Claviceps purpurea s.lat., including C. arundinis, C. humidiphila, and C. cf. spartinae, pseudomolecules for the pitch canker pathogen Fusarium circinatum, draft genome of Davidsoniella eucalypti, Grosmannia galeiformis, Quambalaria eucalypti, and Teratosphaeria destructans.</title>
        <authorList>
            <person name="Wingfield B.D."/>
            <person name="Liu M."/>
            <person name="Nguyen H.D."/>
            <person name="Lane F.A."/>
            <person name="Morgan S.W."/>
            <person name="De Vos L."/>
            <person name="Wilken P.M."/>
            <person name="Duong T.A."/>
            <person name="Aylward J."/>
            <person name="Coetzee M.P."/>
            <person name="Dadej K."/>
            <person name="De Beer Z.W."/>
            <person name="Findlay W."/>
            <person name="Havenga M."/>
            <person name="Kolarik M."/>
            <person name="Menzies J.G."/>
            <person name="Naidoo K."/>
            <person name="Pochopski O."/>
            <person name="Shoukouhi P."/>
            <person name="Santana Q.C."/>
            <person name="Seifert K.A."/>
            <person name="Soal N."/>
            <person name="Steenkamp E.T."/>
            <person name="Tatham C.T."/>
            <person name="van der Nest M.A."/>
            <person name="Wingfield M.J."/>
        </authorList>
    </citation>
    <scope>NUCLEOTIDE SEQUENCE [LARGE SCALE GENOMIC DNA]</scope>
    <source>
        <strain evidence="1">CMW44962</strain>
    </source>
</reference>
<keyword evidence="2" id="KW-1185">Reference proteome</keyword>
<name>A0A9W7SVG2_9PEZI</name>
<comment type="caution">
    <text evidence="1">The sequence shown here is derived from an EMBL/GenBank/DDBJ whole genome shotgun (WGS) entry which is preliminary data.</text>
</comment>
<reference evidence="1 2" key="2">
    <citation type="journal article" date="2021" name="Curr. Genet.">
        <title>Genetic response to nitrogen starvation in the aggressive Eucalyptus foliar pathogen Teratosphaeria destructans.</title>
        <authorList>
            <person name="Havenga M."/>
            <person name="Wingfield B.D."/>
            <person name="Wingfield M.J."/>
            <person name="Dreyer L.L."/>
            <person name="Roets F."/>
            <person name="Aylward J."/>
        </authorList>
    </citation>
    <scope>NUCLEOTIDE SEQUENCE [LARGE SCALE GENOMIC DNA]</scope>
    <source>
        <strain evidence="1">CMW44962</strain>
    </source>
</reference>
<dbReference type="Proteomes" id="UP001138500">
    <property type="component" value="Unassembled WGS sequence"/>
</dbReference>
<dbReference type="AlphaFoldDB" id="A0A9W7SVG2"/>
<organism evidence="1 2">
    <name type="scientific">Teratosphaeria destructans</name>
    <dbReference type="NCBI Taxonomy" id="418781"/>
    <lineage>
        <taxon>Eukaryota</taxon>
        <taxon>Fungi</taxon>
        <taxon>Dikarya</taxon>
        <taxon>Ascomycota</taxon>
        <taxon>Pezizomycotina</taxon>
        <taxon>Dothideomycetes</taxon>
        <taxon>Dothideomycetidae</taxon>
        <taxon>Mycosphaerellales</taxon>
        <taxon>Teratosphaeriaceae</taxon>
        <taxon>Teratosphaeria</taxon>
    </lineage>
</organism>
<proteinExistence type="predicted"/>
<protein>
    <submittedName>
        <fullName evidence="1">Uncharacterized protein</fullName>
    </submittedName>
</protein>
<gene>
    <name evidence="1" type="ORF">Tdes44962_MAKER08679</name>
</gene>
<evidence type="ECO:0000313" key="2">
    <source>
        <dbReference type="Proteomes" id="UP001138500"/>
    </source>
</evidence>
<dbReference type="EMBL" id="RIBY02001013">
    <property type="protein sequence ID" value="KAH9834262.1"/>
    <property type="molecule type" value="Genomic_DNA"/>
</dbReference>